<dbReference type="SMART" id="SM00471">
    <property type="entry name" value="HDc"/>
    <property type="match status" value="1"/>
</dbReference>
<evidence type="ECO:0000259" key="1">
    <source>
        <dbReference type="SMART" id="SM00471"/>
    </source>
</evidence>
<dbReference type="AlphaFoldDB" id="A0A7J3I7N9"/>
<name>A0A7J3I7N9_9CREN</name>
<dbReference type="InterPro" id="IPR003607">
    <property type="entry name" value="HD/PDEase_dom"/>
</dbReference>
<dbReference type="EMBL" id="DTAI01000106">
    <property type="protein sequence ID" value="HGN36633.1"/>
    <property type="molecule type" value="Genomic_DNA"/>
</dbReference>
<protein>
    <submittedName>
        <fullName evidence="2">HD domain-containing protein</fullName>
    </submittedName>
</protein>
<proteinExistence type="predicted"/>
<dbReference type="PANTHER" id="PTHR40517:SF1">
    <property type="entry name" value="METAL-DEPENDENT PHOSPHOHYDROLASE, HD SUPERFAMILY-RELATED"/>
    <property type="match status" value="1"/>
</dbReference>
<gene>
    <name evidence="2" type="ORF">ENT87_03680</name>
</gene>
<dbReference type="SUPFAM" id="SSF109604">
    <property type="entry name" value="HD-domain/PDEase-like"/>
    <property type="match status" value="1"/>
</dbReference>
<sequence>MVTVSPDLIYKHSNTFPIIKKVHQILEDDSEIIELLRMSNIMAVSRLKYNDHGIIHARIVAGTSLELIDILYGIGIEMTYIRDGTAKNIDEVKIIVLISSYLHDIGNAIHRVNHELLGVVIAKDIIDRVLSRLGFDGRRAISIRQEILHNIYASDYNIQCLSIECGIVKISDGLDMAEGRARIPYRLGKLDMHAISALSIKRVDIEKSQNFKRPIDIIVYMSESAGLFQLEAVLMPKIKSSGLENLLNIYIDVDGKSVRYYPKE</sequence>
<dbReference type="InterPro" id="IPR039967">
    <property type="entry name" value="MJ1020-like"/>
</dbReference>
<accession>A0A7J3I7N9</accession>
<evidence type="ECO:0000313" key="2">
    <source>
        <dbReference type="EMBL" id="HGN36633.1"/>
    </source>
</evidence>
<dbReference type="PANTHER" id="PTHR40517">
    <property type="entry name" value="METAL-DEPENDENT PHOSPHOHYDROLASE, HD SUPERFAMILY-RELATED"/>
    <property type="match status" value="1"/>
</dbReference>
<organism evidence="2">
    <name type="scientific">Ignisphaera aggregans</name>
    <dbReference type="NCBI Taxonomy" id="334771"/>
    <lineage>
        <taxon>Archaea</taxon>
        <taxon>Thermoproteota</taxon>
        <taxon>Thermoprotei</taxon>
        <taxon>Desulfurococcales</taxon>
        <taxon>Desulfurococcaceae</taxon>
        <taxon>Ignisphaera</taxon>
    </lineage>
</organism>
<reference evidence="2" key="1">
    <citation type="journal article" date="2020" name="mSystems">
        <title>Genome- and Community-Level Interaction Insights into Carbon Utilization and Element Cycling Functions of Hydrothermarchaeota in Hydrothermal Sediment.</title>
        <authorList>
            <person name="Zhou Z."/>
            <person name="Liu Y."/>
            <person name="Xu W."/>
            <person name="Pan J."/>
            <person name="Luo Z.H."/>
            <person name="Li M."/>
        </authorList>
    </citation>
    <scope>NUCLEOTIDE SEQUENCE [LARGE SCALE GENOMIC DNA]</scope>
    <source>
        <strain evidence="2">SpSt-618</strain>
    </source>
</reference>
<feature type="domain" description="HD/PDEase" evidence="1">
    <location>
        <begin position="49"/>
        <end position="186"/>
    </location>
</feature>
<comment type="caution">
    <text evidence="2">The sequence shown here is derived from an EMBL/GenBank/DDBJ whole genome shotgun (WGS) entry which is preliminary data.</text>
</comment>
<dbReference type="Gene3D" id="1.10.3210.10">
    <property type="entry name" value="Hypothetical protein af1432"/>
    <property type="match status" value="1"/>
</dbReference>